<evidence type="ECO:0000256" key="6">
    <source>
        <dbReference type="ARBA" id="ARBA00022692"/>
    </source>
</evidence>
<keyword evidence="8 11" id="KW-1133">Transmembrane helix</keyword>
<feature type="domain" description="T2SS protein K first SAM-like" evidence="12">
    <location>
        <begin position="107"/>
        <end position="209"/>
    </location>
</feature>
<protein>
    <recommendedName>
        <fullName evidence="10">Type II secretion system protein K</fullName>
    </recommendedName>
</protein>
<comment type="similarity">
    <text evidence="2 10">Belongs to the GSP K family.</text>
</comment>
<keyword evidence="3 10" id="KW-0813">Transport</keyword>
<proteinExistence type="inferred from homology"/>
<evidence type="ECO:0000256" key="7">
    <source>
        <dbReference type="ARBA" id="ARBA00022927"/>
    </source>
</evidence>
<evidence type="ECO:0000313" key="13">
    <source>
        <dbReference type="EMBL" id="KTD21262.1"/>
    </source>
</evidence>
<comment type="caution">
    <text evidence="13">The sequence shown here is derived from an EMBL/GenBank/DDBJ whole genome shotgun (WGS) entry which is preliminary data.</text>
</comment>
<keyword evidence="5 10" id="KW-0997">Cell inner membrane</keyword>
<dbReference type="Pfam" id="PF21687">
    <property type="entry name" value="T2SSK_1st"/>
    <property type="match status" value="1"/>
</dbReference>
<dbReference type="NCBIfam" id="NF037980">
    <property type="entry name" value="T2SS_GspK"/>
    <property type="match status" value="1"/>
</dbReference>
<evidence type="ECO:0000313" key="14">
    <source>
        <dbReference type="Proteomes" id="UP000054997"/>
    </source>
</evidence>
<dbReference type="RefSeq" id="WP_058529348.1">
    <property type="nucleotide sequence ID" value="NZ_CAAAHZ010000003.1"/>
</dbReference>
<dbReference type="InterPro" id="IPR038072">
    <property type="entry name" value="GspK_central_sf"/>
</dbReference>
<keyword evidence="4 10" id="KW-1003">Cell membrane</keyword>
<evidence type="ECO:0000259" key="12">
    <source>
        <dbReference type="Pfam" id="PF21687"/>
    </source>
</evidence>
<accession>A0A0W0VMH9</accession>
<dbReference type="GO" id="GO:0005886">
    <property type="term" value="C:plasma membrane"/>
    <property type="evidence" value="ECO:0007669"/>
    <property type="project" value="UniProtKB-SubCell"/>
</dbReference>
<sequence length="315" mass="35617">MHPELTRGANGSALLTALFIMTMVAIAVTAMSARLQLDIYRLRLTATSDRLYLASQAVTFWSMDKLSRDKVILKAIDQQGKVLIFPKRYQSIYPEVKITGALFDLQARLNINNLQDKSYRILLLRLLERLAPDLSPNERQTVVQGVARWVSSQDLARGQDSFLNYYLQQKPPYYPAFQPMASISELRLLQGIDEKSYQILMPYLTALPEVTPININTAPKPILMLLGNGLKESQALELLKNREEKSLSKPGSIFPLLQKFKIPHHQVTAESTYFLSVATVSSDNLKLTNYTILQRVKSNKGKVSVNILYESLNTL</sequence>
<evidence type="ECO:0000256" key="1">
    <source>
        <dbReference type="ARBA" id="ARBA00004533"/>
    </source>
</evidence>
<reference evidence="13 14" key="1">
    <citation type="submission" date="2015-11" db="EMBL/GenBank/DDBJ databases">
        <title>Genomic analysis of 38 Legionella species identifies large and diverse effector repertoires.</title>
        <authorList>
            <person name="Burstein D."/>
            <person name="Amaro F."/>
            <person name="Zusman T."/>
            <person name="Lifshitz Z."/>
            <person name="Cohen O."/>
            <person name="Gilbert J.A."/>
            <person name="Pupko T."/>
            <person name="Shuman H.A."/>
            <person name="Segal G."/>
        </authorList>
    </citation>
    <scope>NUCLEOTIDE SEQUENCE [LARGE SCALE GENOMIC DNA]</scope>
    <source>
        <strain evidence="13 14">ATCC 49505</strain>
    </source>
</reference>
<dbReference type="PANTHER" id="PTHR38831">
    <property type="entry name" value="TYPE II SECRETION SYSTEM PROTEIN K"/>
    <property type="match status" value="1"/>
</dbReference>
<keyword evidence="9 10" id="KW-0472">Membrane</keyword>
<gene>
    <name evidence="13" type="primary">lspK</name>
    <name evidence="13" type="ORF">Llon_1360</name>
</gene>
<comment type="subcellular location">
    <subcellularLocation>
        <location evidence="1 10">Cell inner membrane</location>
    </subcellularLocation>
</comment>
<dbReference type="PIRSF" id="PIRSF002786">
    <property type="entry name" value="XcpX"/>
    <property type="match status" value="1"/>
</dbReference>
<dbReference type="OrthoDB" id="9788973at2"/>
<evidence type="ECO:0000256" key="4">
    <source>
        <dbReference type="ARBA" id="ARBA00022475"/>
    </source>
</evidence>
<dbReference type="Gene3D" id="1.10.40.60">
    <property type="entry name" value="EpsJ-like"/>
    <property type="match status" value="2"/>
</dbReference>
<keyword evidence="14" id="KW-1185">Reference proteome</keyword>
<evidence type="ECO:0000256" key="11">
    <source>
        <dbReference type="SAM" id="Phobius"/>
    </source>
</evidence>
<dbReference type="GO" id="GO:0009306">
    <property type="term" value="P:protein secretion"/>
    <property type="evidence" value="ECO:0007669"/>
    <property type="project" value="InterPro"/>
</dbReference>
<dbReference type="InterPro" id="IPR049031">
    <property type="entry name" value="T2SSK_SAM-like_1st"/>
</dbReference>
<dbReference type="EMBL" id="LNYK01000016">
    <property type="protein sequence ID" value="KTD21262.1"/>
    <property type="molecule type" value="Genomic_DNA"/>
</dbReference>
<evidence type="ECO:0000256" key="9">
    <source>
        <dbReference type="ARBA" id="ARBA00023136"/>
    </source>
</evidence>
<evidence type="ECO:0000256" key="10">
    <source>
        <dbReference type="PIRNR" id="PIRNR002786"/>
    </source>
</evidence>
<dbReference type="InterPro" id="IPR005628">
    <property type="entry name" value="GspK"/>
</dbReference>
<organism evidence="13 14">
    <name type="scientific">Legionella londiniensis</name>
    <dbReference type="NCBI Taxonomy" id="45068"/>
    <lineage>
        <taxon>Bacteria</taxon>
        <taxon>Pseudomonadati</taxon>
        <taxon>Pseudomonadota</taxon>
        <taxon>Gammaproteobacteria</taxon>
        <taxon>Legionellales</taxon>
        <taxon>Legionellaceae</taxon>
        <taxon>Legionella</taxon>
    </lineage>
</organism>
<keyword evidence="6 11" id="KW-0812">Transmembrane</keyword>
<dbReference type="PATRIC" id="fig|45068.5.peg.1470"/>
<dbReference type="Proteomes" id="UP000054997">
    <property type="component" value="Unassembled WGS sequence"/>
</dbReference>
<evidence type="ECO:0000256" key="8">
    <source>
        <dbReference type="ARBA" id="ARBA00022989"/>
    </source>
</evidence>
<evidence type="ECO:0000256" key="3">
    <source>
        <dbReference type="ARBA" id="ARBA00022448"/>
    </source>
</evidence>
<feature type="transmembrane region" description="Helical" evidence="11">
    <location>
        <begin position="12"/>
        <end position="33"/>
    </location>
</feature>
<dbReference type="Gene3D" id="3.30.1300.30">
    <property type="entry name" value="GSPII I/J protein-like"/>
    <property type="match status" value="1"/>
</dbReference>
<evidence type="ECO:0000256" key="2">
    <source>
        <dbReference type="ARBA" id="ARBA00007246"/>
    </source>
</evidence>
<dbReference type="STRING" id="45068.Llon_1360"/>
<dbReference type="SUPFAM" id="SSF158544">
    <property type="entry name" value="GspK insert domain-like"/>
    <property type="match status" value="1"/>
</dbReference>
<name>A0A0W0VMH9_9GAMM</name>
<keyword evidence="7" id="KW-0653">Protein transport</keyword>
<evidence type="ECO:0000256" key="5">
    <source>
        <dbReference type="ARBA" id="ARBA00022519"/>
    </source>
</evidence>
<dbReference type="PANTHER" id="PTHR38831:SF1">
    <property type="entry name" value="TYPE II SECRETION SYSTEM PROTEIN K-RELATED"/>
    <property type="match status" value="1"/>
</dbReference>
<dbReference type="AlphaFoldDB" id="A0A0W0VMH9"/>